<dbReference type="EMBL" id="ML005206">
    <property type="protein sequence ID" value="RKP19541.1"/>
    <property type="molecule type" value="Genomic_DNA"/>
</dbReference>
<accession>A0A4P9YKY8</accession>
<organism evidence="2 3">
    <name type="scientific">Rozella allomycis (strain CSF55)</name>
    <dbReference type="NCBI Taxonomy" id="988480"/>
    <lineage>
        <taxon>Eukaryota</taxon>
        <taxon>Fungi</taxon>
        <taxon>Fungi incertae sedis</taxon>
        <taxon>Cryptomycota</taxon>
        <taxon>Cryptomycota incertae sedis</taxon>
        <taxon>Rozella</taxon>
    </lineage>
</organism>
<name>A0A4P9YKY8_ROZAC</name>
<dbReference type="Proteomes" id="UP000281549">
    <property type="component" value="Unassembled WGS sequence"/>
</dbReference>
<evidence type="ECO:0000313" key="2">
    <source>
        <dbReference type="EMBL" id="RKP19541.1"/>
    </source>
</evidence>
<feature type="chain" id="PRO_5020603669" evidence="1">
    <location>
        <begin position="20"/>
        <end position="138"/>
    </location>
</feature>
<dbReference type="AlphaFoldDB" id="A0A4P9YKY8"/>
<keyword evidence="1" id="KW-0732">Signal</keyword>
<evidence type="ECO:0000313" key="3">
    <source>
        <dbReference type="Proteomes" id="UP000281549"/>
    </source>
</evidence>
<proteinExistence type="predicted"/>
<feature type="signal peptide" evidence="1">
    <location>
        <begin position="1"/>
        <end position="19"/>
    </location>
</feature>
<evidence type="ECO:0000256" key="1">
    <source>
        <dbReference type="SAM" id="SignalP"/>
    </source>
</evidence>
<protein>
    <submittedName>
        <fullName evidence="2">Uncharacterized protein</fullName>
    </submittedName>
</protein>
<sequence length="138" mass="16740">MYFLNILIVIAILATFTYGDCQYPRFVSHDIDNMIKQIEVQQILSPRIPVQEKWCYHTLIHHIVHNNQQEIPIFTSYFSWLSDRGFINIENGCEHWKEDYIEWLYEYLVERECSNEKVERIVEDFERIFILLEYATGK</sequence>
<gene>
    <name evidence="2" type="ORF">ROZALSC1DRAFT_22208</name>
</gene>
<reference evidence="3" key="1">
    <citation type="journal article" date="2018" name="Nat. Microbiol.">
        <title>Leveraging single-cell genomics to expand the fungal tree of life.</title>
        <authorList>
            <person name="Ahrendt S.R."/>
            <person name="Quandt C.A."/>
            <person name="Ciobanu D."/>
            <person name="Clum A."/>
            <person name="Salamov A."/>
            <person name="Andreopoulos B."/>
            <person name="Cheng J.F."/>
            <person name="Woyke T."/>
            <person name="Pelin A."/>
            <person name="Henrissat B."/>
            <person name="Reynolds N.K."/>
            <person name="Benny G.L."/>
            <person name="Smith M.E."/>
            <person name="James T.Y."/>
            <person name="Grigoriev I.V."/>
        </authorList>
    </citation>
    <scope>NUCLEOTIDE SEQUENCE [LARGE SCALE GENOMIC DNA]</scope>
    <source>
        <strain evidence="3">CSF55</strain>
    </source>
</reference>